<dbReference type="Gene3D" id="1.10.260.40">
    <property type="entry name" value="lambda repressor-like DNA-binding domains"/>
    <property type="match status" value="1"/>
</dbReference>
<evidence type="ECO:0000256" key="2">
    <source>
        <dbReference type="ARBA" id="ARBA00023125"/>
    </source>
</evidence>
<comment type="caution">
    <text evidence="5">The sequence shown here is derived from an EMBL/GenBank/DDBJ whole genome shotgun (WGS) entry which is preliminary data.</text>
</comment>
<keyword evidence="2 5" id="KW-0238">DNA-binding</keyword>
<dbReference type="EMBL" id="WTYJ01000002">
    <property type="protein sequence ID" value="MXO99288.1"/>
    <property type="molecule type" value="Genomic_DNA"/>
</dbReference>
<sequence length="350" mass="37234">MQAVTLDDVAVLAAVSAKTVSRVVNGDARVSPDTRQRVQAAIASLGYRPNLAARSLATSRSGLIGMFAPLIGGSHFFGELMREAIRACRQHGYHLAIEEAGVHSMRNVDAYREGLRKLRCEGMVLPAPVCDDLELLDALDADGVRYVRISPALEVARSVAIVADHAAGARAVAQHLWSIGRRRFGLVTGMPHQASSPLRRDGFLAGLAEQGITADQMAIVAMPDLIRDTGWGAAGGGVPNIIDLGRHAGAQLFDRDCRPDAIFTYNDELAAGVVSQARDRGIDVPGQLSVVGFDDSDAARLCWPPLTTVRQPIARIAAQAVDILITGDPQDQRTILCPVELVVRGSSAAV</sequence>
<dbReference type="GO" id="GO:0003700">
    <property type="term" value="F:DNA-binding transcription factor activity"/>
    <property type="evidence" value="ECO:0007669"/>
    <property type="project" value="TreeGrafter"/>
</dbReference>
<keyword evidence="1" id="KW-0805">Transcription regulation</keyword>
<dbReference type="OrthoDB" id="7939625at2"/>
<dbReference type="SUPFAM" id="SSF53822">
    <property type="entry name" value="Periplasmic binding protein-like I"/>
    <property type="match status" value="1"/>
</dbReference>
<feature type="domain" description="HTH lacI-type" evidence="4">
    <location>
        <begin position="4"/>
        <end position="58"/>
    </location>
</feature>
<dbReference type="Gene3D" id="3.40.50.2300">
    <property type="match status" value="2"/>
</dbReference>
<dbReference type="PANTHER" id="PTHR30146">
    <property type="entry name" value="LACI-RELATED TRANSCRIPTIONAL REPRESSOR"/>
    <property type="match status" value="1"/>
</dbReference>
<dbReference type="SUPFAM" id="SSF47413">
    <property type="entry name" value="lambda repressor-like DNA-binding domains"/>
    <property type="match status" value="1"/>
</dbReference>
<dbReference type="GO" id="GO:0000976">
    <property type="term" value="F:transcription cis-regulatory region binding"/>
    <property type="evidence" value="ECO:0007669"/>
    <property type="project" value="TreeGrafter"/>
</dbReference>
<dbReference type="Pfam" id="PF00356">
    <property type="entry name" value="LacI"/>
    <property type="match status" value="1"/>
</dbReference>
<proteinExistence type="predicted"/>
<keyword evidence="3" id="KW-0804">Transcription</keyword>
<accession>A0A6I4TXC4</accession>
<dbReference type="PROSITE" id="PS00356">
    <property type="entry name" value="HTH_LACI_1"/>
    <property type="match status" value="1"/>
</dbReference>
<evidence type="ECO:0000313" key="6">
    <source>
        <dbReference type="Proteomes" id="UP000469430"/>
    </source>
</evidence>
<dbReference type="SMART" id="SM00354">
    <property type="entry name" value="HTH_LACI"/>
    <property type="match status" value="1"/>
</dbReference>
<dbReference type="PROSITE" id="PS50932">
    <property type="entry name" value="HTH_LACI_2"/>
    <property type="match status" value="1"/>
</dbReference>
<evidence type="ECO:0000256" key="1">
    <source>
        <dbReference type="ARBA" id="ARBA00023015"/>
    </source>
</evidence>
<evidence type="ECO:0000256" key="3">
    <source>
        <dbReference type="ARBA" id="ARBA00023163"/>
    </source>
</evidence>
<dbReference type="AlphaFoldDB" id="A0A6I4TXC4"/>
<evidence type="ECO:0000313" key="5">
    <source>
        <dbReference type="EMBL" id="MXO99288.1"/>
    </source>
</evidence>
<dbReference type="CDD" id="cd01392">
    <property type="entry name" value="HTH_LacI"/>
    <property type="match status" value="1"/>
</dbReference>
<organism evidence="5 6">
    <name type="scientific">Croceibacterium xixiisoli</name>
    <dbReference type="NCBI Taxonomy" id="1476466"/>
    <lineage>
        <taxon>Bacteria</taxon>
        <taxon>Pseudomonadati</taxon>
        <taxon>Pseudomonadota</taxon>
        <taxon>Alphaproteobacteria</taxon>
        <taxon>Sphingomonadales</taxon>
        <taxon>Erythrobacteraceae</taxon>
        <taxon>Croceibacterium</taxon>
    </lineage>
</organism>
<evidence type="ECO:0000259" key="4">
    <source>
        <dbReference type="PROSITE" id="PS50932"/>
    </source>
</evidence>
<name>A0A6I4TXC4_9SPHN</name>
<dbReference type="PANTHER" id="PTHR30146:SF153">
    <property type="entry name" value="LACTOSE OPERON REPRESSOR"/>
    <property type="match status" value="1"/>
</dbReference>
<gene>
    <name evidence="5" type="ORF">GRI97_09830</name>
</gene>
<dbReference type="InterPro" id="IPR000843">
    <property type="entry name" value="HTH_LacI"/>
</dbReference>
<protein>
    <submittedName>
        <fullName evidence="5">LacI family DNA-binding transcriptional regulator</fullName>
    </submittedName>
</protein>
<dbReference type="InterPro" id="IPR028082">
    <property type="entry name" value="Peripla_BP_I"/>
</dbReference>
<reference evidence="5 6" key="1">
    <citation type="submission" date="2019-12" db="EMBL/GenBank/DDBJ databases">
        <title>Genomic-based taxomic classification of the family Erythrobacteraceae.</title>
        <authorList>
            <person name="Xu L."/>
        </authorList>
    </citation>
    <scope>NUCLEOTIDE SEQUENCE [LARGE SCALE GENOMIC DNA]</scope>
    <source>
        <strain evidence="5 6">S36</strain>
    </source>
</reference>
<dbReference type="InterPro" id="IPR010982">
    <property type="entry name" value="Lambda_DNA-bd_dom_sf"/>
</dbReference>
<dbReference type="Pfam" id="PF13377">
    <property type="entry name" value="Peripla_BP_3"/>
    <property type="match status" value="1"/>
</dbReference>
<keyword evidence="6" id="KW-1185">Reference proteome</keyword>
<dbReference type="Proteomes" id="UP000469430">
    <property type="component" value="Unassembled WGS sequence"/>
</dbReference>
<dbReference type="RefSeq" id="WP_161391021.1">
    <property type="nucleotide sequence ID" value="NZ_JBHSCP010000001.1"/>
</dbReference>
<dbReference type="InterPro" id="IPR046335">
    <property type="entry name" value="LacI/GalR-like_sensor"/>
</dbReference>